<evidence type="ECO:0000259" key="1">
    <source>
        <dbReference type="Pfam" id="PF07969"/>
    </source>
</evidence>
<dbReference type="InterPro" id="IPR013108">
    <property type="entry name" value="Amidohydro_3"/>
</dbReference>
<keyword evidence="3" id="KW-1185">Reference proteome</keyword>
<dbReference type="Pfam" id="PF07969">
    <property type="entry name" value="Amidohydro_3"/>
    <property type="match status" value="1"/>
</dbReference>
<protein>
    <recommendedName>
        <fullName evidence="1">Amidohydrolase 3 domain-containing protein</fullName>
    </recommendedName>
</protein>
<evidence type="ECO:0000313" key="3">
    <source>
        <dbReference type="Proteomes" id="UP000217343"/>
    </source>
</evidence>
<evidence type="ECO:0000313" key="2">
    <source>
        <dbReference type="EMBL" id="ATB45212.1"/>
    </source>
</evidence>
<sequence length="55" mass="5551">MGRGRLAPGLDADFVALSEDPLEGPASALVEARALATVVAGAEVHRAAPRGALTR</sequence>
<accession>A0A250JP14</accession>
<name>A0A250JP14_9BACT</name>
<dbReference type="KEGG" id="mmas:MYMAC_000796"/>
<reference evidence="2 3" key="1">
    <citation type="submission" date="2017-06" db="EMBL/GenBank/DDBJ databases">
        <title>Sequencing and comparative analysis of myxobacterial genomes.</title>
        <authorList>
            <person name="Rupp O."/>
            <person name="Goesmann A."/>
            <person name="Sogaard-Andersen L."/>
        </authorList>
    </citation>
    <scope>NUCLEOTIDE SEQUENCE [LARGE SCALE GENOMIC DNA]</scope>
    <source>
        <strain evidence="2 3">DSM 14697</strain>
    </source>
</reference>
<gene>
    <name evidence="2" type="ORF">MYMAC_000796</name>
</gene>
<dbReference type="OrthoDB" id="9776488at2"/>
<dbReference type="Proteomes" id="UP000217343">
    <property type="component" value="Chromosome"/>
</dbReference>
<proteinExistence type="predicted"/>
<dbReference type="RefSeq" id="WP_157757442.1">
    <property type="nucleotide sequence ID" value="NZ_CP022203.1"/>
</dbReference>
<feature type="domain" description="Amidohydrolase 3" evidence="1">
    <location>
        <begin position="3"/>
        <end position="45"/>
    </location>
</feature>
<dbReference type="EMBL" id="CP022203">
    <property type="protein sequence ID" value="ATB45212.1"/>
    <property type="molecule type" value="Genomic_DNA"/>
</dbReference>
<organism evidence="2 3">
    <name type="scientific">Corallococcus macrosporus DSM 14697</name>
    <dbReference type="NCBI Taxonomy" id="1189310"/>
    <lineage>
        <taxon>Bacteria</taxon>
        <taxon>Pseudomonadati</taxon>
        <taxon>Myxococcota</taxon>
        <taxon>Myxococcia</taxon>
        <taxon>Myxococcales</taxon>
        <taxon>Cystobacterineae</taxon>
        <taxon>Myxococcaceae</taxon>
        <taxon>Corallococcus</taxon>
    </lineage>
</organism>
<dbReference type="AlphaFoldDB" id="A0A250JP14"/>